<proteinExistence type="inferred from homology"/>
<dbReference type="Pfam" id="PF05011">
    <property type="entry name" value="DBR1"/>
    <property type="match status" value="1"/>
</dbReference>
<comment type="cofactor">
    <cofactor evidence="3">
        <name>Fe(2+)</name>
        <dbReference type="ChEBI" id="CHEBI:29033"/>
    </cofactor>
</comment>
<evidence type="ECO:0000256" key="9">
    <source>
        <dbReference type="ARBA" id="ARBA00022833"/>
    </source>
</evidence>
<evidence type="ECO:0000313" key="16">
    <source>
        <dbReference type="Proteomes" id="UP000694866"/>
    </source>
</evidence>
<evidence type="ECO:0000256" key="4">
    <source>
        <dbReference type="ARBA" id="ARBA00004123"/>
    </source>
</evidence>
<dbReference type="InterPro" id="IPR004843">
    <property type="entry name" value="Calcineurin-like_PHP"/>
</dbReference>
<dbReference type="InterPro" id="IPR007708">
    <property type="entry name" value="DBR1_C"/>
</dbReference>
<keyword evidence="6" id="KW-0507">mRNA processing</keyword>
<keyword evidence="16" id="KW-1185">Reference proteome</keyword>
<comment type="function">
    <text evidence="13">Cleaves the 2'-5' phosphodiester linkage at the branch point of lariat intron pre-mRNAs after splicing and converts them into linear molecules that are subsequently degraded. It thereby facilitates ribonucleotide turnover.</text>
</comment>
<dbReference type="GeneID" id="105271779"/>
<dbReference type="GO" id="GO:0000398">
    <property type="term" value="P:mRNA splicing, via spliceosome"/>
    <property type="evidence" value="ECO:0007669"/>
    <property type="project" value="TreeGrafter"/>
</dbReference>
<gene>
    <name evidence="17" type="primary">ldbr</name>
</gene>
<comment type="cofactor">
    <cofactor evidence="2">
        <name>Zn(2+)</name>
        <dbReference type="ChEBI" id="CHEBI:29105"/>
    </cofactor>
</comment>
<dbReference type="Gene3D" id="3.60.21.10">
    <property type="match status" value="1"/>
</dbReference>
<evidence type="ECO:0000256" key="1">
    <source>
        <dbReference type="ARBA" id="ARBA00001936"/>
    </source>
</evidence>
<keyword evidence="12" id="KW-0539">Nucleus</keyword>
<dbReference type="Pfam" id="PF00149">
    <property type="entry name" value="Metallophos"/>
    <property type="match status" value="1"/>
</dbReference>
<comment type="subcellular location">
    <subcellularLocation>
        <location evidence="4">Nucleus</location>
    </subcellularLocation>
</comment>
<dbReference type="Proteomes" id="UP000694866">
    <property type="component" value="Unplaced"/>
</dbReference>
<dbReference type="PANTHER" id="PTHR12849">
    <property type="entry name" value="RNA LARIAT DEBRANCHING ENZYME"/>
    <property type="match status" value="1"/>
</dbReference>
<dbReference type="GO" id="GO:0008419">
    <property type="term" value="F:RNA lariat debranching enzyme activity"/>
    <property type="evidence" value="ECO:0007669"/>
    <property type="project" value="UniProtKB-ARBA"/>
</dbReference>
<protein>
    <submittedName>
        <fullName evidence="17">Lariat debranching enzyme isoform X1</fullName>
    </submittedName>
</protein>
<dbReference type="PANTHER" id="PTHR12849:SF0">
    <property type="entry name" value="LARIAT DEBRANCHING ENZYME"/>
    <property type="match status" value="1"/>
</dbReference>
<feature type="region of interest" description="Disordered" evidence="14">
    <location>
        <begin position="428"/>
        <end position="465"/>
    </location>
</feature>
<evidence type="ECO:0000256" key="10">
    <source>
        <dbReference type="ARBA" id="ARBA00023004"/>
    </source>
</evidence>
<dbReference type="InterPro" id="IPR029052">
    <property type="entry name" value="Metallo-depent_PP-like"/>
</dbReference>
<evidence type="ECO:0000256" key="3">
    <source>
        <dbReference type="ARBA" id="ARBA00001954"/>
    </source>
</evidence>
<keyword evidence="10" id="KW-0408">Iron</keyword>
<sequence>MRIAVEGCAHGELEIIYNALEEIEKNEGKKIDLLICCGDFQSTRNLDDLNSMAVPDKFKDMCTFYKYYSGEKIAPILTIFIGGNHEASSYLQELSYGGWVAPKIYYLGQANVVNIGGLRIAGISGIYKAKHYLRGHFELPPYNDSTLRSVYHIRNLEIFRLRQLTGNIDIFLSHDWPNGVTKFGDEQALLRRKKHFKDDIAADQLGSPPSMDLLTQHHPKYWFSAHLHCKFAAIIPNEDNSRSTKFLALDKCLAKRPFLQVLDIPHDENASMDLSYDLEWLAILYLTNHLLSVKNSIQYMPGPKCRGRWNFSPSESEKESVLKRFSGCLKITENFERTVEAYVPGSPVKYAKRSNEKFKTNKQTTDFCNKLEIDDPPGLLLIMQGGESKTENGEEFSQSFNSIGDEQDISASLDDDLTYESDLTFEASLNDDSGLRDEGEESGGRDCDELRDEGEGVSEVQSPIEPNLKKFKRRNLAIYADTTDIDL</sequence>
<accession>A0A9R1TLS9</accession>
<evidence type="ECO:0000256" key="14">
    <source>
        <dbReference type="SAM" id="MobiDB-lite"/>
    </source>
</evidence>
<dbReference type="GO" id="GO:0046872">
    <property type="term" value="F:metal ion binding"/>
    <property type="evidence" value="ECO:0007669"/>
    <property type="project" value="UniProtKB-KW"/>
</dbReference>
<evidence type="ECO:0000313" key="17">
    <source>
        <dbReference type="RefSeq" id="XP_011311825.1"/>
    </source>
</evidence>
<dbReference type="RefSeq" id="XP_011311825.1">
    <property type="nucleotide sequence ID" value="XM_011313523.1"/>
</dbReference>
<dbReference type="AlphaFoldDB" id="A0A9R1TLS9"/>
<dbReference type="SMART" id="SM01124">
    <property type="entry name" value="DBR1"/>
    <property type="match status" value="1"/>
</dbReference>
<dbReference type="GO" id="GO:0005634">
    <property type="term" value="C:nucleus"/>
    <property type="evidence" value="ECO:0007669"/>
    <property type="project" value="UniProtKB-SubCell"/>
</dbReference>
<comment type="cofactor">
    <cofactor evidence="1">
        <name>Mn(2+)</name>
        <dbReference type="ChEBI" id="CHEBI:29035"/>
    </cofactor>
</comment>
<keyword evidence="7" id="KW-0479">Metal-binding</keyword>
<dbReference type="CDD" id="cd00844">
    <property type="entry name" value="MPP_Dbr1_N"/>
    <property type="match status" value="1"/>
</dbReference>
<evidence type="ECO:0000259" key="15">
    <source>
        <dbReference type="SMART" id="SM01124"/>
    </source>
</evidence>
<keyword evidence="9" id="KW-0862">Zinc</keyword>
<evidence type="ECO:0000256" key="2">
    <source>
        <dbReference type="ARBA" id="ARBA00001947"/>
    </source>
</evidence>
<feature type="compositionally biased region" description="Basic and acidic residues" evidence="14">
    <location>
        <begin position="433"/>
        <end position="448"/>
    </location>
</feature>
<dbReference type="OrthoDB" id="407609at2759"/>
<dbReference type="FunFam" id="3.60.21.10:FF:000035">
    <property type="entry name" value="Lariat debranching enzyme"/>
    <property type="match status" value="1"/>
</dbReference>
<dbReference type="CTD" id="38900"/>
<keyword evidence="11" id="KW-0464">Manganese</keyword>
<evidence type="ECO:0000256" key="13">
    <source>
        <dbReference type="ARBA" id="ARBA00058627"/>
    </source>
</evidence>
<comment type="similarity">
    <text evidence="5">Belongs to the lariat debranching enzyme family.</text>
</comment>
<feature type="domain" description="Lariat debranching enzyme C-terminal" evidence="15">
    <location>
        <begin position="235"/>
        <end position="377"/>
    </location>
</feature>
<dbReference type="SUPFAM" id="SSF56300">
    <property type="entry name" value="Metallo-dependent phosphatases"/>
    <property type="match status" value="1"/>
</dbReference>
<evidence type="ECO:0000256" key="5">
    <source>
        <dbReference type="ARBA" id="ARBA00006045"/>
    </source>
</evidence>
<organism evidence="16 17">
    <name type="scientific">Fopius arisanus</name>
    <dbReference type="NCBI Taxonomy" id="64838"/>
    <lineage>
        <taxon>Eukaryota</taxon>
        <taxon>Metazoa</taxon>
        <taxon>Ecdysozoa</taxon>
        <taxon>Arthropoda</taxon>
        <taxon>Hexapoda</taxon>
        <taxon>Insecta</taxon>
        <taxon>Pterygota</taxon>
        <taxon>Neoptera</taxon>
        <taxon>Endopterygota</taxon>
        <taxon>Hymenoptera</taxon>
        <taxon>Apocrita</taxon>
        <taxon>Ichneumonoidea</taxon>
        <taxon>Braconidae</taxon>
        <taxon>Opiinae</taxon>
        <taxon>Fopius</taxon>
    </lineage>
</organism>
<evidence type="ECO:0000256" key="8">
    <source>
        <dbReference type="ARBA" id="ARBA00022801"/>
    </source>
</evidence>
<evidence type="ECO:0000256" key="11">
    <source>
        <dbReference type="ARBA" id="ARBA00023211"/>
    </source>
</evidence>
<reference evidence="17" key="1">
    <citation type="submission" date="2025-08" db="UniProtKB">
        <authorList>
            <consortium name="RefSeq"/>
        </authorList>
    </citation>
    <scope>IDENTIFICATION</scope>
    <source>
        <strain evidence="17">USDA-PBARC FA_bdor</strain>
        <tissue evidence="17">Whole organism</tissue>
    </source>
</reference>
<evidence type="ECO:0000256" key="6">
    <source>
        <dbReference type="ARBA" id="ARBA00022664"/>
    </source>
</evidence>
<name>A0A9R1TLS9_9HYME</name>
<dbReference type="KEGG" id="fas:105271779"/>
<keyword evidence="8" id="KW-0378">Hydrolase</keyword>
<dbReference type="InterPro" id="IPR041816">
    <property type="entry name" value="Dbr1_N"/>
</dbReference>
<evidence type="ECO:0000256" key="12">
    <source>
        <dbReference type="ARBA" id="ARBA00023242"/>
    </source>
</evidence>
<evidence type="ECO:0000256" key="7">
    <source>
        <dbReference type="ARBA" id="ARBA00022723"/>
    </source>
</evidence>